<name>A0AAN9QJL0_CANGL</name>
<evidence type="ECO:0000313" key="2">
    <source>
        <dbReference type="Proteomes" id="UP001367508"/>
    </source>
</evidence>
<proteinExistence type="predicted"/>
<gene>
    <name evidence="1" type="ORF">VNO77_17691</name>
</gene>
<dbReference type="EMBL" id="JAYMYQ010000004">
    <property type="protein sequence ID" value="KAK7337131.1"/>
    <property type="molecule type" value="Genomic_DNA"/>
</dbReference>
<organism evidence="1 2">
    <name type="scientific">Canavalia gladiata</name>
    <name type="common">Sword bean</name>
    <name type="synonym">Dolichos gladiatus</name>
    <dbReference type="NCBI Taxonomy" id="3824"/>
    <lineage>
        <taxon>Eukaryota</taxon>
        <taxon>Viridiplantae</taxon>
        <taxon>Streptophyta</taxon>
        <taxon>Embryophyta</taxon>
        <taxon>Tracheophyta</taxon>
        <taxon>Spermatophyta</taxon>
        <taxon>Magnoliopsida</taxon>
        <taxon>eudicotyledons</taxon>
        <taxon>Gunneridae</taxon>
        <taxon>Pentapetalae</taxon>
        <taxon>rosids</taxon>
        <taxon>fabids</taxon>
        <taxon>Fabales</taxon>
        <taxon>Fabaceae</taxon>
        <taxon>Papilionoideae</taxon>
        <taxon>50 kb inversion clade</taxon>
        <taxon>NPAAA clade</taxon>
        <taxon>indigoferoid/millettioid clade</taxon>
        <taxon>Phaseoleae</taxon>
        <taxon>Canavalia</taxon>
    </lineage>
</organism>
<dbReference type="AlphaFoldDB" id="A0AAN9QJL0"/>
<keyword evidence="2" id="KW-1185">Reference proteome</keyword>
<comment type="caution">
    <text evidence="1">The sequence shown here is derived from an EMBL/GenBank/DDBJ whole genome shotgun (WGS) entry which is preliminary data.</text>
</comment>
<sequence length="119" mass="13441">MQEHARVSSLYNLSCLFPRMNEFDSFSLSLIVSSDIGNRDNGHDLKGFKCWNFSSISGLVALNRKGLESVLGLKIENDMIIIKCVTNDVTFDTNDARNHKMLKTNDVLNYTTMSSVVWC</sequence>
<accession>A0AAN9QJL0</accession>
<dbReference type="Proteomes" id="UP001367508">
    <property type="component" value="Unassembled WGS sequence"/>
</dbReference>
<protein>
    <submittedName>
        <fullName evidence="1">Uncharacterized protein</fullName>
    </submittedName>
</protein>
<evidence type="ECO:0000313" key="1">
    <source>
        <dbReference type="EMBL" id="KAK7337131.1"/>
    </source>
</evidence>
<reference evidence="1 2" key="1">
    <citation type="submission" date="2024-01" db="EMBL/GenBank/DDBJ databases">
        <title>The genomes of 5 underutilized Papilionoideae crops provide insights into root nodulation and disease resistanc.</title>
        <authorList>
            <person name="Jiang F."/>
        </authorList>
    </citation>
    <scope>NUCLEOTIDE SEQUENCE [LARGE SCALE GENOMIC DNA]</scope>
    <source>
        <strain evidence="1">LVBAO_FW01</strain>
        <tissue evidence="1">Leaves</tissue>
    </source>
</reference>